<reference evidence="2 3" key="1">
    <citation type="submission" date="2019-11" db="EMBL/GenBank/DDBJ databases">
        <title>Draft genome of Amycolatopsis RM579.</title>
        <authorList>
            <person name="Duangmal K."/>
            <person name="Mingma R."/>
        </authorList>
    </citation>
    <scope>NUCLEOTIDE SEQUENCE [LARGE SCALE GENOMIC DNA]</scope>
    <source>
        <strain evidence="2 3">RM579</strain>
    </source>
</reference>
<evidence type="ECO:0000313" key="2">
    <source>
        <dbReference type="EMBL" id="MTD55749.1"/>
    </source>
</evidence>
<gene>
    <name evidence="2" type="ORF">GKO32_17465</name>
</gene>
<feature type="domain" description="VOC" evidence="1">
    <location>
        <begin position="6"/>
        <end position="118"/>
    </location>
</feature>
<dbReference type="InterPro" id="IPR029068">
    <property type="entry name" value="Glyas_Bleomycin-R_OHBP_Dase"/>
</dbReference>
<dbReference type="InterPro" id="IPR037523">
    <property type="entry name" value="VOC_core"/>
</dbReference>
<dbReference type="PANTHER" id="PTHR36437">
    <property type="entry name" value="GLYOXALASE/BLEOMYCIN RESISTANCE PROTEIN/DIOXYGENASE"/>
    <property type="match status" value="1"/>
</dbReference>
<dbReference type="Pfam" id="PF00903">
    <property type="entry name" value="Glyoxalase"/>
    <property type="match status" value="1"/>
</dbReference>
<evidence type="ECO:0000259" key="1">
    <source>
        <dbReference type="PROSITE" id="PS51819"/>
    </source>
</evidence>
<dbReference type="PANTHER" id="PTHR36437:SF2">
    <property type="entry name" value="GLYOXALASE_BLEOMYCIN RESISTANCE PROTEIN_DIOXYGENASE"/>
    <property type="match status" value="1"/>
</dbReference>
<evidence type="ECO:0000313" key="3">
    <source>
        <dbReference type="Proteomes" id="UP000440096"/>
    </source>
</evidence>
<dbReference type="InterPro" id="IPR004360">
    <property type="entry name" value="Glyas_Fos-R_dOase_dom"/>
</dbReference>
<protein>
    <submittedName>
        <fullName evidence="2">Glyoxalase</fullName>
    </submittedName>
</protein>
<dbReference type="Gene3D" id="3.10.180.10">
    <property type="entry name" value="2,3-Dihydroxybiphenyl 1,2-Dioxygenase, domain 1"/>
    <property type="match status" value="1"/>
</dbReference>
<dbReference type="SUPFAM" id="SSF54593">
    <property type="entry name" value="Glyoxalase/Bleomycin resistance protein/Dihydroxybiphenyl dioxygenase"/>
    <property type="match status" value="1"/>
</dbReference>
<keyword evidence="3" id="KW-1185">Reference proteome</keyword>
<organism evidence="2 3">
    <name type="scientific">Amycolatopsis pithecellobii</name>
    <dbReference type="NCBI Taxonomy" id="664692"/>
    <lineage>
        <taxon>Bacteria</taxon>
        <taxon>Bacillati</taxon>
        <taxon>Actinomycetota</taxon>
        <taxon>Actinomycetes</taxon>
        <taxon>Pseudonocardiales</taxon>
        <taxon>Pseudonocardiaceae</taxon>
        <taxon>Amycolatopsis</taxon>
    </lineage>
</organism>
<accession>A0A6N7Z3L8</accession>
<dbReference type="Proteomes" id="UP000440096">
    <property type="component" value="Unassembled WGS sequence"/>
</dbReference>
<dbReference type="EMBL" id="WMBA01000025">
    <property type="protein sequence ID" value="MTD55749.1"/>
    <property type="molecule type" value="Genomic_DNA"/>
</dbReference>
<dbReference type="OrthoDB" id="9794917at2"/>
<name>A0A6N7Z3L8_9PSEU</name>
<comment type="caution">
    <text evidence="2">The sequence shown here is derived from an EMBL/GenBank/DDBJ whole genome shotgun (WGS) entry which is preliminary data.</text>
</comment>
<dbReference type="PROSITE" id="PS51819">
    <property type="entry name" value="VOC"/>
    <property type="match status" value="1"/>
</dbReference>
<dbReference type="AlphaFoldDB" id="A0A6N7Z3L8"/>
<proteinExistence type="predicted"/>
<sequence length="118" mass="12768">MTHINGIATVAIPVTDQERALEFYAGTLGFEKRRDTTLGDMRWIEVAPAGSPVSVALVTGTGGIDTGIRFTTADADADHQKLRSAGVDVDAEILRWQGVPPMFTFRDPDGNRLVLVEL</sequence>